<evidence type="ECO:0000313" key="3">
    <source>
        <dbReference type="Proteomes" id="UP000053820"/>
    </source>
</evidence>
<dbReference type="InterPro" id="IPR036047">
    <property type="entry name" value="F-box-like_dom_sf"/>
</dbReference>
<dbReference type="OrthoDB" id="2745718at2759"/>
<gene>
    <name evidence="2" type="ORF">HYDPIDRAFT_30666</name>
</gene>
<dbReference type="AlphaFoldDB" id="A0A0C9V8T8"/>
<name>A0A0C9V8T8_9AGAM</name>
<dbReference type="CDD" id="cd09917">
    <property type="entry name" value="F-box_SF"/>
    <property type="match status" value="1"/>
</dbReference>
<reference evidence="2 3" key="1">
    <citation type="submission" date="2014-04" db="EMBL/GenBank/DDBJ databases">
        <title>Evolutionary Origins and Diversification of the Mycorrhizal Mutualists.</title>
        <authorList>
            <consortium name="DOE Joint Genome Institute"/>
            <consortium name="Mycorrhizal Genomics Consortium"/>
            <person name="Kohler A."/>
            <person name="Kuo A."/>
            <person name="Nagy L.G."/>
            <person name="Floudas D."/>
            <person name="Copeland A."/>
            <person name="Barry K.W."/>
            <person name="Cichocki N."/>
            <person name="Veneault-Fourrey C."/>
            <person name="LaButti K."/>
            <person name="Lindquist E.A."/>
            <person name="Lipzen A."/>
            <person name="Lundell T."/>
            <person name="Morin E."/>
            <person name="Murat C."/>
            <person name="Riley R."/>
            <person name="Ohm R."/>
            <person name="Sun H."/>
            <person name="Tunlid A."/>
            <person name="Henrissat B."/>
            <person name="Grigoriev I.V."/>
            <person name="Hibbett D.S."/>
            <person name="Martin F."/>
        </authorList>
    </citation>
    <scope>NUCLEOTIDE SEQUENCE [LARGE SCALE GENOMIC DNA]</scope>
    <source>
        <strain evidence="2 3">MD-312</strain>
    </source>
</reference>
<dbReference type="Proteomes" id="UP000053820">
    <property type="component" value="Unassembled WGS sequence"/>
</dbReference>
<proteinExistence type="predicted"/>
<dbReference type="PROSITE" id="PS50181">
    <property type="entry name" value="FBOX"/>
    <property type="match status" value="1"/>
</dbReference>
<evidence type="ECO:0000259" key="1">
    <source>
        <dbReference type="PROSITE" id="PS50181"/>
    </source>
</evidence>
<evidence type="ECO:0000313" key="2">
    <source>
        <dbReference type="EMBL" id="KIJ62114.1"/>
    </source>
</evidence>
<sequence length="522" mass="58930">MHPTQFARELECISDSKISLLDLADELQCYILSLLPPQDIIRCALTSRILHSMIQASSELKYLLELGARRLLIASGSYNIPASDRRQLLKDHVKSWDKFDLRTARRLALPEQHYESSKTFGHSHLTLSRLGNLTTRHIGIIDVDTFSGEKEMTTRVWSEPWIASTFSDPSQDLLIRVNYFLDLGASSKYYFRIDLDTISENCAHPLARHHSLWALRRRGESGPTSAYFSSKIVFYGELIGFYGHTNTDQVLQVWNWKTGDGSNCFVTEEFEKDPKNPTFCFLDATRLLLLGDHLHVYSISDLSHPPRLLHSFALPYDTRGARISSSSPDAPVLREEHSLVHTRPPMWIQDPKHQLIAVEFTYPASILLIILSNALISPPPKSTLQHGGQSVPIPWTVWGPANSRAFVHWPSCQFGMSGTRVVQLVRAAPEPFIYNLHLADFSPASVSRAQTNGKAIVKPTIIPLQPGSEDMMVTSLPYADVTSEVLYDDDLINIMMDEDHLLLLKNVQELVFGEDVVDVIKF</sequence>
<accession>A0A0C9V8T8</accession>
<protein>
    <recommendedName>
        <fullName evidence="1">F-box domain-containing protein</fullName>
    </recommendedName>
</protein>
<dbReference type="EMBL" id="KN839857">
    <property type="protein sequence ID" value="KIJ62114.1"/>
    <property type="molecule type" value="Genomic_DNA"/>
</dbReference>
<dbReference type="Gene3D" id="1.20.1280.50">
    <property type="match status" value="1"/>
</dbReference>
<dbReference type="HOGENOM" id="CLU_519888_0_0_1"/>
<keyword evidence="3" id="KW-1185">Reference proteome</keyword>
<dbReference type="InterPro" id="IPR001810">
    <property type="entry name" value="F-box_dom"/>
</dbReference>
<dbReference type="SUPFAM" id="SSF81383">
    <property type="entry name" value="F-box domain"/>
    <property type="match status" value="1"/>
</dbReference>
<feature type="domain" description="F-box" evidence="1">
    <location>
        <begin position="17"/>
        <end position="63"/>
    </location>
</feature>
<dbReference type="Pfam" id="PF00646">
    <property type="entry name" value="F-box"/>
    <property type="match status" value="1"/>
</dbReference>
<organism evidence="2 3">
    <name type="scientific">Hydnomerulius pinastri MD-312</name>
    <dbReference type="NCBI Taxonomy" id="994086"/>
    <lineage>
        <taxon>Eukaryota</taxon>
        <taxon>Fungi</taxon>
        <taxon>Dikarya</taxon>
        <taxon>Basidiomycota</taxon>
        <taxon>Agaricomycotina</taxon>
        <taxon>Agaricomycetes</taxon>
        <taxon>Agaricomycetidae</taxon>
        <taxon>Boletales</taxon>
        <taxon>Boletales incertae sedis</taxon>
        <taxon>Leucogyrophana</taxon>
    </lineage>
</organism>